<dbReference type="AlphaFoldDB" id="G5GIC3"/>
<dbReference type="NCBIfam" id="TIGR03786">
    <property type="entry name" value="strep_pil_rpt"/>
    <property type="match status" value="2"/>
</dbReference>
<dbReference type="EMBL" id="ACZL01000021">
    <property type="protein sequence ID" value="EHI55598.1"/>
    <property type="molecule type" value="Genomic_DNA"/>
</dbReference>
<evidence type="ECO:0000313" key="3">
    <source>
        <dbReference type="Proteomes" id="UP000003011"/>
    </source>
</evidence>
<evidence type="ECO:0000313" key="2">
    <source>
        <dbReference type="EMBL" id="EHI55598.1"/>
    </source>
</evidence>
<organism evidence="2 3">
    <name type="scientific">Johnsonella ignava ATCC 51276</name>
    <dbReference type="NCBI Taxonomy" id="679200"/>
    <lineage>
        <taxon>Bacteria</taxon>
        <taxon>Bacillati</taxon>
        <taxon>Bacillota</taxon>
        <taxon>Clostridia</taxon>
        <taxon>Lachnospirales</taxon>
        <taxon>Lachnospiraceae</taxon>
        <taxon>Johnsonella</taxon>
    </lineage>
</organism>
<dbReference type="eggNOG" id="COG2304">
    <property type="taxonomic scope" value="Bacteria"/>
</dbReference>
<feature type="domain" description="VWFA" evidence="1">
    <location>
        <begin position="208"/>
        <end position="412"/>
    </location>
</feature>
<dbReference type="InterPro" id="IPR055384">
    <property type="entry name" value="DUF7604"/>
</dbReference>
<evidence type="ECO:0000259" key="1">
    <source>
        <dbReference type="PROSITE" id="PS50234"/>
    </source>
</evidence>
<comment type="caution">
    <text evidence="2">The sequence shown here is derived from an EMBL/GenBank/DDBJ whole genome shotgun (WGS) entry which is preliminary data.</text>
</comment>
<dbReference type="SUPFAM" id="SSF53300">
    <property type="entry name" value="vWA-like"/>
    <property type="match status" value="1"/>
</dbReference>
<dbReference type="Gene3D" id="2.60.40.3050">
    <property type="match status" value="3"/>
</dbReference>
<dbReference type="CDD" id="cd00198">
    <property type="entry name" value="vWFA"/>
    <property type="match status" value="1"/>
</dbReference>
<protein>
    <recommendedName>
        <fullName evidence="1">VWFA domain-containing protein</fullName>
    </recommendedName>
</protein>
<dbReference type="InterPro" id="IPR036465">
    <property type="entry name" value="vWFA_dom_sf"/>
</dbReference>
<accession>G5GIC3</accession>
<dbReference type="Pfam" id="PF13519">
    <property type="entry name" value="VWA_2"/>
    <property type="match status" value="1"/>
</dbReference>
<dbReference type="Gene3D" id="3.40.50.410">
    <property type="entry name" value="von Willebrand factor, type A domain"/>
    <property type="match status" value="1"/>
</dbReference>
<dbReference type="PANTHER" id="PTHR10579">
    <property type="entry name" value="CALCIUM-ACTIVATED CHLORIDE CHANNEL REGULATOR"/>
    <property type="match status" value="1"/>
</dbReference>
<dbReference type="InterPro" id="IPR051266">
    <property type="entry name" value="CLCR"/>
</dbReference>
<dbReference type="PROSITE" id="PS50234">
    <property type="entry name" value="VWFA"/>
    <property type="match status" value="1"/>
</dbReference>
<dbReference type="STRING" id="679200.HMPREF9333_01313"/>
<dbReference type="Proteomes" id="UP000003011">
    <property type="component" value="Unassembled WGS sequence"/>
</dbReference>
<dbReference type="InterPro" id="IPR002035">
    <property type="entry name" value="VWF_A"/>
</dbReference>
<reference evidence="2 3" key="1">
    <citation type="submission" date="2011-08" db="EMBL/GenBank/DDBJ databases">
        <title>The Genome Sequence of Johnsonella ignava ATCC 51276.</title>
        <authorList>
            <consortium name="The Broad Institute Genome Sequencing Platform"/>
            <person name="Earl A."/>
            <person name="Ward D."/>
            <person name="Feldgarden M."/>
            <person name="Gevers D."/>
            <person name="Izard J."/>
            <person name="Blanton J.M."/>
            <person name="Baranova O.V."/>
            <person name="Dewhirst F.E."/>
            <person name="Young S.K."/>
            <person name="Zeng Q."/>
            <person name="Gargeya S."/>
            <person name="Fitzgerald M."/>
            <person name="Haas B."/>
            <person name="Abouelleil A."/>
            <person name="Alvarado L."/>
            <person name="Arachchi H.M."/>
            <person name="Berlin A."/>
            <person name="Brown A."/>
            <person name="Chapman S.B."/>
            <person name="Chen Z."/>
            <person name="Dunbar C."/>
            <person name="Freedman E."/>
            <person name="Gearin G."/>
            <person name="Gellesch M."/>
            <person name="Goldberg J."/>
            <person name="Griggs A."/>
            <person name="Gujja S."/>
            <person name="Heiman D."/>
            <person name="Howarth C."/>
            <person name="Larson L."/>
            <person name="Lui A."/>
            <person name="MacDonald P.J.P."/>
            <person name="Montmayeur A."/>
            <person name="Murphy C."/>
            <person name="Neiman D."/>
            <person name="Pearson M."/>
            <person name="Priest M."/>
            <person name="Roberts A."/>
            <person name="Saif S."/>
            <person name="Shea T."/>
            <person name="Shenoy N."/>
            <person name="Sisk P."/>
            <person name="Stolte C."/>
            <person name="Sykes S."/>
            <person name="Wortman J."/>
            <person name="Nusbaum C."/>
            <person name="Birren B."/>
        </authorList>
    </citation>
    <scope>NUCLEOTIDE SEQUENCE [LARGE SCALE GENOMIC DNA]</scope>
    <source>
        <strain evidence="2 3">ATCC 51276</strain>
    </source>
</reference>
<dbReference type="PANTHER" id="PTHR10579:SF43">
    <property type="entry name" value="ZINC FINGER (C3HC4-TYPE RING FINGER) FAMILY PROTEIN"/>
    <property type="match status" value="1"/>
</dbReference>
<dbReference type="SMART" id="SM00327">
    <property type="entry name" value="VWA"/>
    <property type="match status" value="1"/>
</dbReference>
<dbReference type="Pfam" id="PF12892">
    <property type="entry name" value="FctA"/>
    <property type="match status" value="3"/>
</dbReference>
<sequence length="949" mass="104275">MFYSNAYADNAINLTIKTEIINASEAGVGNRTFSYEVLKVGEMYDTYATWPGRQPYIPKNPQSRTIQVRNGATTTISFPWMSGNERLFIFRSLSSTDEHLSFAGMQFDNNLTSYTYNDKGKATVATTPPNWARIINDNGSATVTLKFRYNPDIDALPEAPDPNPSYKKQIDYLGDGGNNPDTALRGENDYRIYLDVNTESQAAETNKDIIFVLDVSNSMNAAFSGASRLEQMKKTVMSSLGPLTQNPHNRISIISFHTDVDVLITNSGNKASLENIVRNLKLPAMHGVQGGGTNYYDALAKAGTEIRKITDPSRESVIFFLSDGEPTGAKPAVTAFGYDKAADIALAYALHSAKSFPQVDRFFSVFIGGNKGAASTLQTVTQYINTRKEKFMVQSVDADQLNKTFSRFLSKVGNSLSNLEIKDTLSEYATYAGEAKLVRITNGQTYTMTQGSEYTLSYDAGSKTIKAKLKVNTMPSSRYVFSFNVNPSAKAVADYAATKSYPHTGDVETDYVGNTTSAGKPGFYSNNNAVLSYDFAGGKHAEKTYNKPVLQVNLGNTTPEDIPANQQIEVNKVLQGSKTLEADMFSFDLFSVTKDAGGQEVETLIETAKNDASGKVKFRMLGYNSPGEFIYRVKEVIPQPKMPGMTYDEHVLTVKVTTDWDGRRLVVKDFSYSTEDGGNTFTNEYKAKPVEVRLDAKKILVGSPVPLQANDFQFRMSSGEAGQYSGPLPNPSTVGNDASGDIKFNPITIEAEGHYVYKINEVLPNPSNPNIMYATNTAIITVDVTDVNGELSAAVNYANSNEFTNTFRYSPESASIKLKKITKGMNLSSGMFTFVLLDDNGNEIDRTTNGGSADVGSAGDILFNKSFGEVGDFEYKVKELSNRDSVNVLDSEYPYITFDTTVYTIKVHVDKDPADLLRLKVDVEYLDDSGNPISDPTFINTYKIKGVRD</sequence>
<dbReference type="HOGENOM" id="CLU_315660_0_0_9"/>
<keyword evidence="3" id="KW-1185">Reference proteome</keyword>
<proteinExistence type="predicted"/>
<dbReference type="InterPro" id="IPR022464">
    <property type="entry name" value="Strep_pil_isopept_link"/>
</dbReference>
<dbReference type="Pfam" id="PF24558">
    <property type="entry name" value="DUF7604"/>
    <property type="match status" value="1"/>
</dbReference>
<dbReference type="InterPro" id="IPR038174">
    <property type="entry name" value="Strep_pil_link_sf"/>
</dbReference>
<gene>
    <name evidence="2" type="ORF">HMPREF9333_01313</name>
</gene>
<name>G5GIC3_9FIRM</name>